<evidence type="ECO:0000256" key="1">
    <source>
        <dbReference type="SAM" id="Phobius"/>
    </source>
</evidence>
<reference evidence="2" key="1">
    <citation type="journal article" date="2020" name="Nature">
        <title>Giant virus diversity and host interactions through global metagenomics.</title>
        <authorList>
            <person name="Schulz F."/>
            <person name="Roux S."/>
            <person name="Paez-Espino D."/>
            <person name="Jungbluth S."/>
            <person name="Walsh D.A."/>
            <person name="Denef V.J."/>
            <person name="McMahon K.D."/>
            <person name="Konstantinidis K.T."/>
            <person name="Eloe-Fadrosh E.A."/>
            <person name="Kyrpides N.C."/>
            <person name="Woyke T."/>
        </authorList>
    </citation>
    <scope>NUCLEOTIDE SEQUENCE</scope>
    <source>
        <strain evidence="2">GVMAG-M-3300027791-30</strain>
    </source>
</reference>
<dbReference type="InterPro" id="IPR029058">
    <property type="entry name" value="AB_hydrolase_fold"/>
</dbReference>
<feature type="transmembrane region" description="Helical" evidence="1">
    <location>
        <begin position="6"/>
        <end position="28"/>
    </location>
</feature>
<sequence length="423" mass="48587">MFKNKILTLSLIALFVTLVLVLIMFPLLKWWTSENFFNGSGYGLNSRFSKINTLVPLNNTSKSTDFKLFSLMSQIRFSFVKPPSNYDITGTREGIISKTGNRFKNIILFPGQSDYILRQNNTEVWPRNIQNINNSKSAVVYENNNGHFNTITTLLENLNYINGDRLNTITYDFRNINFDNVYNKFVQFLKDDTVIIAYDFGAVVANMCINKFPNNEQGDKMRSKISKLLLICPTIGGVPMTLRDYFSGNGIIDPNIIQDYHSVLLSMPNKKLYDLPVAIFNSLSYNADNINVLMEQENKPSELFLNLRKQFQESSMQNPNVQTIIIACDQFSTPVSYNFRNNLREKPETYKPQNNNQFPLTDIHNNGNFEGLQAHGDRVVPINSINKLKELWGDNCKIELIKDKDHFTILKSYELALIILSNL</sequence>
<dbReference type="SUPFAM" id="SSF53474">
    <property type="entry name" value="alpha/beta-Hydrolases"/>
    <property type="match status" value="1"/>
</dbReference>
<evidence type="ECO:0000313" key="2">
    <source>
        <dbReference type="EMBL" id="QHU28960.1"/>
    </source>
</evidence>
<name>A0A6C0LEY4_9ZZZZ</name>
<keyword evidence="1" id="KW-1133">Transmembrane helix</keyword>
<proteinExistence type="predicted"/>
<organism evidence="2">
    <name type="scientific">viral metagenome</name>
    <dbReference type="NCBI Taxonomy" id="1070528"/>
    <lineage>
        <taxon>unclassified sequences</taxon>
        <taxon>metagenomes</taxon>
        <taxon>organismal metagenomes</taxon>
    </lineage>
</organism>
<dbReference type="AlphaFoldDB" id="A0A6C0LEY4"/>
<dbReference type="EMBL" id="MN740477">
    <property type="protein sequence ID" value="QHU28960.1"/>
    <property type="molecule type" value="Genomic_DNA"/>
</dbReference>
<accession>A0A6C0LEY4</accession>
<dbReference type="Gene3D" id="3.40.50.1820">
    <property type="entry name" value="alpha/beta hydrolase"/>
    <property type="match status" value="1"/>
</dbReference>
<keyword evidence="1" id="KW-0812">Transmembrane</keyword>
<protein>
    <submittedName>
        <fullName evidence="2">Uncharacterized protein</fullName>
    </submittedName>
</protein>
<keyword evidence="1" id="KW-0472">Membrane</keyword>